<comment type="caution">
    <text evidence="1">The sequence shown here is derived from an EMBL/GenBank/DDBJ whole genome shotgun (WGS) entry which is preliminary data.</text>
</comment>
<accession>A0ABV0SSI0</accession>
<gene>
    <name evidence="1" type="ORF">ILYODFUR_032888</name>
</gene>
<sequence>MGLGSEFIGGWDYFILWRLWLAGLFGPCRPLFCTWPPPRMRMGVVGDWGQGGGGGVRAGVTQVQARVLAVCLSPPPEGRGPPYASRGWLSQWAIGTWTWEYRVCMGSVNECTTSIVVRLYVGCVGVSVFMCTHEGGNV</sequence>
<keyword evidence="2" id="KW-1185">Reference proteome</keyword>
<reference evidence="1 2" key="1">
    <citation type="submission" date="2021-06" db="EMBL/GenBank/DDBJ databases">
        <authorList>
            <person name="Palmer J.M."/>
        </authorList>
    </citation>
    <scope>NUCLEOTIDE SEQUENCE [LARGE SCALE GENOMIC DNA]</scope>
    <source>
        <strain evidence="2">if_2019</strain>
        <tissue evidence="1">Muscle</tissue>
    </source>
</reference>
<evidence type="ECO:0000313" key="1">
    <source>
        <dbReference type="EMBL" id="MEQ2223061.1"/>
    </source>
</evidence>
<dbReference type="Proteomes" id="UP001482620">
    <property type="component" value="Unassembled WGS sequence"/>
</dbReference>
<dbReference type="EMBL" id="JAHRIQ010005468">
    <property type="protein sequence ID" value="MEQ2223061.1"/>
    <property type="molecule type" value="Genomic_DNA"/>
</dbReference>
<name>A0ABV0SSI0_9TELE</name>
<organism evidence="1 2">
    <name type="scientific">Ilyodon furcidens</name>
    <name type="common">goldbreast splitfin</name>
    <dbReference type="NCBI Taxonomy" id="33524"/>
    <lineage>
        <taxon>Eukaryota</taxon>
        <taxon>Metazoa</taxon>
        <taxon>Chordata</taxon>
        <taxon>Craniata</taxon>
        <taxon>Vertebrata</taxon>
        <taxon>Euteleostomi</taxon>
        <taxon>Actinopterygii</taxon>
        <taxon>Neopterygii</taxon>
        <taxon>Teleostei</taxon>
        <taxon>Neoteleostei</taxon>
        <taxon>Acanthomorphata</taxon>
        <taxon>Ovalentaria</taxon>
        <taxon>Atherinomorphae</taxon>
        <taxon>Cyprinodontiformes</taxon>
        <taxon>Goodeidae</taxon>
        <taxon>Ilyodon</taxon>
    </lineage>
</organism>
<protein>
    <submittedName>
        <fullName evidence="1">Uncharacterized protein</fullName>
    </submittedName>
</protein>
<evidence type="ECO:0000313" key="2">
    <source>
        <dbReference type="Proteomes" id="UP001482620"/>
    </source>
</evidence>
<proteinExistence type="predicted"/>